<keyword evidence="2" id="KW-1185">Reference proteome</keyword>
<gene>
    <name evidence="1" type="ORF">DFR70_11592</name>
</gene>
<protein>
    <recommendedName>
        <fullName evidence="3">Tetratricopeptide repeat protein</fullName>
    </recommendedName>
</protein>
<evidence type="ECO:0008006" key="3">
    <source>
        <dbReference type="Google" id="ProtNLM"/>
    </source>
</evidence>
<comment type="caution">
    <text evidence="1">The sequence shown here is derived from an EMBL/GenBank/DDBJ whole genome shotgun (WGS) entry which is preliminary data.</text>
</comment>
<evidence type="ECO:0000313" key="2">
    <source>
        <dbReference type="Proteomes" id="UP000247569"/>
    </source>
</evidence>
<proteinExistence type="predicted"/>
<accession>A0A318JSN0</accession>
<name>A0A318JSN0_9NOCA</name>
<organism evidence="1 2">
    <name type="scientific">Nocardia tenerifensis</name>
    <dbReference type="NCBI Taxonomy" id="228006"/>
    <lineage>
        <taxon>Bacteria</taxon>
        <taxon>Bacillati</taxon>
        <taxon>Actinomycetota</taxon>
        <taxon>Actinomycetes</taxon>
        <taxon>Mycobacteriales</taxon>
        <taxon>Nocardiaceae</taxon>
        <taxon>Nocardia</taxon>
    </lineage>
</organism>
<dbReference type="Gene3D" id="2.120.10.70">
    <property type="entry name" value="Fucose-specific lectin"/>
    <property type="match status" value="1"/>
</dbReference>
<dbReference type="RefSeq" id="WP_110293880.1">
    <property type="nucleotide sequence ID" value="NZ_QJKF01000015.1"/>
</dbReference>
<reference evidence="1 2" key="1">
    <citation type="submission" date="2018-05" db="EMBL/GenBank/DDBJ databases">
        <title>Genomic Encyclopedia of Type Strains, Phase IV (KMG-IV): sequencing the most valuable type-strain genomes for metagenomic binning, comparative biology and taxonomic classification.</title>
        <authorList>
            <person name="Goeker M."/>
        </authorList>
    </citation>
    <scope>NUCLEOTIDE SEQUENCE [LARGE SCALE GENOMIC DNA]</scope>
    <source>
        <strain evidence="1 2">DSM 44704</strain>
    </source>
</reference>
<dbReference type="SUPFAM" id="SSF89372">
    <property type="entry name" value="Fucose-specific lectin"/>
    <property type="match status" value="2"/>
</dbReference>
<sequence length="1152" mass="124270">MTEPISTALAVYAAAKTAKGVYDEIINFLTPAGPSAEDKILAKLEVLHQDFTALKGQIDQLLEEVKRAVSVEQQSAILELQHNLDTFRGQSRTAIDQLTSWIDGGRTDPALRANADNNSRLAVNSLLEGDSFYFRPDPNSPDPHFDYRLAVVAYSYTLVVRIGVIAALNPQYRANAVTRAELKRHADRLDWIVRKADQAIEPRVKGQVSGDSFHVWSTCFDHASGYESALRDSGWVTGGQAELDDSMSYRTADERAEMLLGLGVGKLMALRDTTAYLAKDPRVAGWSGWTAVNGLDQPVPWAGQLTAATSQPGRTTLVWGDTDKKQLRAAAYDPTANPPVWRPSVAISLENFARVGGGVVGDYEADQPVALAYGPGGIAVVFLSTNGELYATRTDVSQPSGWLAAPVKISGTDGSVSGFRVAAANGMVAACWLDYTNATIRVALQDANGAWSAPQALLPNGTLEAGNRGHTVVCPSPGVAMVFWVTSDNVIHGATYDARVANPAWSAPTQIAVATSISRYDVSLFGIGSGDGQADLFWEGADRAIWTVHYNGSWSAPAAITAPRTMSYGWAPPVYLAATAKGRVYVFWQGDDERVHSMYRDPQQTAWSAPREIGHPWALPNTVAVTALPGGEVALYRADIDDSTNQTIQSCFYDTGTPTPTAELAVANALLTQAQQLTNLPGPVRAEAADRAVDALAVTRAIAAENPTYRRQLAEWSTYPVPNYLTAANRFEEAESAGAESVSLYRALAQENPSDDELAFRVSWAQVVSGENLWGKPELRTKAAASTVSGIDGLRALVGRAPAYRSQLAEWAAWPTAAFLAATGDFDKAEALGTESISLYRALAQENPGSDELAFRVGWAEIVLAESLWGKPELRGKATDLAVRGTDDLRALARRAPAYRRQLAEWATWPTSSFLAATGDFDKAEALGAESVNLYRALAQENPDDHESAFRVAWAQIVSGENLWADPGRRAEATALVVRGTDDLRALAGRAPAYRRQLAEWAAWPASSFLAATGDFDKAEACGTESINLYRALAQENPADDELAFRISWAQIVLAEGLWAKPELHAKAAALAVSATDDLRPLTARAPSYRPRLAEWLVWPTVEFLVATGQQPRAVPLAAEAVDLYTALDQLDHATYGEKLAGAQRRLAELQS</sequence>
<dbReference type="OrthoDB" id="3662383at2"/>
<dbReference type="Proteomes" id="UP000247569">
    <property type="component" value="Unassembled WGS sequence"/>
</dbReference>
<evidence type="ECO:0000313" key="1">
    <source>
        <dbReference type="EMBL" id="PXX58119.1"/>
    </source>
</evidence>
<dbReference type="AlphaFoldDB" id="A0A318JSN0"/>
<dbReference type="EMBL" id="QJKF01000015">
    <property type="protein sequence ID" value="PXX58119.1"/>
    <property type="molecule type" value="Genomic_DNA"/>
</dbReference>